<dbReference type="Pfam" id="PF00668">
    <property type="entry name" value="Condensation"/>
    <property type="match status" value="1"/>
</dbReference>
<dbReference type="Gene3D" id="1.10.1200.10">
    <property type="entry name" value="ACP-like"/>
    <property type="match status" value="1"/>
</dbReference>
<dbReference type="FunFam" id="3.40.50.980:FF:000001">
    <property type="entry name" value="Non-ribosomal peptide synthetase"/>
    <property type="match status" value="1"/>
</dbReference>
<dbReference type="SUPFAM" id="SSF56801">
    <property type="entry name" value="Acetyl-CoA synthetase-like"/>
    <property type="match status" value="1"/>
</dbReference>
<evidence type="ECO:0000259" key="3">
    <source>
        <dbReference type="PROSITE" id="PS50075"/>
    </source>
</evidence>
<keyword evidence="1" id="KW-0596">Phosphopantetheine</keyword>
<dbReference type="GO" id="GO:0031177">
    <property type="term" value="F:phosphopantetheine binding"/>
    <property type="evidence" value="ECO:0007669"/>
    <property type="project" value="InterPro"/>
</dbReference>
<dbReference type="Gene3D" id="3.30.300.30">
    <property type="match status" value="1"/>
</dbReference>
<dbReference type="InterPro" id="IPR000873">
    <property type="entry name" value="AMP-dep_synth/lig_dom"/>
</dbReference>
<dbReference type="InterPro" id="IPR010071">
    <property type="entry name" value="AA_adenyl_dom"/>
</dbReference>
<dbReference type="PANTHER" id="PTHR45527:SF1">
    <property type="entry name" value="FATTY ACID SYNTHASE"/>
    <property type="match status" value="1"/>
</dbReference>
<dbReference type="InterPro" id="IPR045851">
    <property type="entry name" value="AMP-bd_C_sf"/>
</dbReference>
<dbReference type="EMBL" id="VBUK01000012">
    <property type="protein sequence ID" value="TLF42285.1"/>
    <property type="molecule type" value="Genomic_DNA"/>
</dbReference>
<organism evidence="4 5">
    <name type="scientific">Maribacter aurantiacus</name>
    <dbReference type="NCBI Taxonomy" id="1882343"/>
    <lineage>
        <taxon>Bacteria</taxon>
        <taxon>Pseudomonadati</taxon>
        <taxon>Bacteroidota</taxon>
        <taxon>Flavobacteriia</taxon>
        <taxon>Flavobacteriales</taxon>
        <taxon>Flavobacteriaceae</taxon>
        <taxon>Maribacter</taxon>
    </lineage>
</organism>
<dbReference type="InterPro" id="IPR009081">
    <property type="entry name" value="PP-bd_ACP"/>
</dbReference>
<proteinExistence type="predicted"/>
<dbReference type="Proteomes" id="UP000308382">
    <property type="component" value="Unassembled WGS sequence"/>
</dbReference>
<dbReference type="CDD" id="cd19531">
    <property type="entry name" value="LCL_NRPS-like"/>
    <property type="match status" value="1"/>
</dbReference>
<dbReference type="InterPro" id="IPR001031">
    <property type="entry name" value="Thioesterase"/>
</dbReference>
<gene>
    <name evidence="4" type="ORF">FEK29_16100</name>
</gene>
<name>A0A5R8LY56_9FLAO</name>
<dbReference type="GO" id="GO:0005737">
    <property type="term" value="C:cytoplasm"/>
    <property type="evidence" value="ECO:0007669"/>
    <property type="project" value="TreeGrafter"/>
</dbReference>
<dbReference type="SUPFAM" id="SSF47336">
    <property type="entry name" value="ACP-like"/>
    <property type="match status" value="1"/>
</dbReference>
<evidence type="ECO:0000313" key="4">
    <source>
        <dbReference type="EMBL" id="TLF42285.1"/>
    </source>
</evidence>
<dbReference type="InterPro" id="IPR020806">
    <property type="entry name" value="PKS_PP-bd"/>
</dbReference>
<evidence type="ECO:0000256" key="2">
    <source>
        <dbReference type="ARBA" id="ARBA00022553"/>
    </source>
</evidence>
<dbReference type="InterPro" id="IPR023213">
    <property type="entry name" value="CAT-like_dom_sf"/>
</dbReference>
<dbReference type="PROSITE" id="PS50075">
    <property type="entry name" value="CARRIER"/>
    <property type="match status" value="1"/>
</dbReference>
<protein>
    <submittedName>
        <fullName evidence="4">Amino acid adenylation domain-containing protein</fullName>
    </submittedName>
</protein>
<dbReference type="SMART" id="SM00823">
    <property type="entry name" value="PKS_PP"/>
    <property type="match status" value="1"/>
</dbReference>
<dbReference type="PANTHER" id="PTHR45527">
    <property type="entry name" value="NONRIBOSOMAL PEPTIDE SYNTHETASE"/>
    <property type="match status" value="1"/>
</dbReference>
<dbReference type="InterPro" id="IPR001242">
    <property type="entry name" value="Condensation_dom"/>
</dbReference>
<dbReference type="Gene3D" id="3.30.559.10">
    <property type="entry name" value="Chloramphenicol acetyltransferase-like domain"/>
    <property type="match status" value="1"/>
</dbReference>
<dbReference type="Gene3D" id="3.30.559.30">
    <property type="entry name" value="Nonribosomal peptide synthetase, condensation domain"/>
    <property type="match status" value="1"/>
</dbReference>
<reference evidence="4 5" key="1">
    <citation type="journal article" date="2017" name="Int. J. Syst. Evol. Microbiol.">
        <title>Maripseudobacter aurantiacus gen. nov., sp. nov., a novel member of the family Flavobacteriaceae isolated from a sedimentation basin.</title>
        <authorList>
            <person name="Chen C."/>
            <person name="Su Y."/>
            <person name="Tao T."/>
            <person name="Fu G."/>
            <person name="Zhang C."/>
            <person name="Sun C."/>
            <person name="Zhang X."/>
            <person name="Wu M."/>
        </authorList>
    </citation>
    <scope>NUCLEOTIDE SEQUENCE [LARGE SCALE GENOMIC DNA]</scope>
    <source>
        <strain evidence="5">CDA4</strain>
    </source>
</reference>
<dbReference type="NCBIfam" id="TIGR01733">
    <property type="entry name" value="AA-adenyl-dom"/>
    <property type="match status" value="1"/>
</dbReference>
<accession>A0A5R8LY56</accession>
<feature type="domain" description="Carrier" evidence="3">
    <location>
        <begin position="969"/>
        <end position="1044"/>
    </location>
</feature>
<dbReference type="PROSITE" id="PS00455">
    <property type="entry name" value="AMP_BINDING"/>
    <property type="match status" value="1"/>
</dbReference>
<dbReference type="RefSeq" id="WP_138259466.1">
    <property type="nucleotide sequence ID" value="NZ_VBUK01000012.1"/>
</dbReference>
<keyword evidence="5" id="KW-1185">Reference proteome</keyword>
<dbReference type="InterPro" id="IPR036736">
    <property type="entry name" value="ACP-like_sf"/>
</dbReference>
<dbReference type="Pfam" id="PF00501">
    <property type="entry name" value="AMP-binding"/>
    <property type="match status" value="1"/>
</dbReference>
<dbReference type="SUPFAM" id="SSF53474">
    <property type="entry name" value="alpha/beta-Hydrolases"/>
    <property type="match status" value="1"/>
</dbReference>
<comment type="caution">
    <text evidence="4">The sequence shown here is derived from an EMBL/GenBank/DDBJ whole genome shotgun (WGS) entry which is preliminary data.</text>
</comment>
<keyword evidence="2" id="KW-0597">Phosphoprotein</keyword>
<dbReference type="SUPFAM" id="SSF52777">
    <property type="entry name" value="CoA-dependent acyltransferases"/>
    <property type="match status" value="2"/>
</dbReference>
<dbReference type="InterPro" id="IPR020845">
    <property type="entry name" value="AMP-binding_CS"/>
</dbReference>
<dbReference type="GO" id="GO:0043041">
    <property type="term" value="P:amino acid activation for nonribosomal peptide biosynthetic process"/>
    <property type="evidence" value="ECO:0007669"/>
    <property type="project" value="TreeGrafter"/>
</dbReference>
<sequence length="1322" mass="148975">MQNTVDYNPFKGPAIQRVIPMIQAQAEIWIACKLGGDDANRAYNESVSLLIEGSLDTNALHQAIEKMTERHEALRATFSPDGRFMTVFESIKIEITEKDFSNLDPEERQKRIKDYLTADAQHVFDLIKGPLLKIGLLKLSDNQHQLVITGHHIVCDGWSMGIILEELSAQYNAIKNGTLAQISEPATFSSYAEEEQKFLRSGKFEETERYWLEQYKGNVPTVTMPTDYPRPQIRTYTSNRLDFPIPSDLVSKLKQVGIKSGASLVVTLMASFEVFLNRLTGQNDLVLGLPAAGQSLHNNTHLIGHCVNLLPLRTNIDKNTPFNEYLKARKNKIFDAYEHQQFSFGQLLQKLAIARDPSRVPLVPVAFNIDMGMDSAVKFDGLTHELKSNPRAFEAFELFLNATGSEGALILEWSYNNSLFSASSIEEMMISFTEVLESIVDNPTNPIGDIIKTDVSAYAELNNTQATYPKIALPDLFSIKAEKVALKTAVTFQGEHITYGELNNQIHQMANYLKDQGVKKGDFVGVALQRSIEMVSFLFAIMKCGAAYVPLDPNYPSKRLEYMLEDSEATFLITSKSFTASPSSNSKILYSEDILPKLPSMEVSWSGEPIDVNGLAYLLYTSGSTGKPKGVQVTHKNLVNLLQSVLNEPGIQESDIFLSITTISFDIAGAELYAPLLAGAQLLLADDAAVKDTRLLLDILKKEKVSMMQATPATWQMLLDAGWKEPLPIRAISTGEALPISLFKKIIDKVDELWNLYGPTETTIWSTVKKLNQTDEFVTIGRPLANTQCYLIDERGSLVEPGKVGELCIAGDGVSNGYLKRPELTAEKFNENPFNHHLGPILYKTGDLAKITVDGDLQCLGRIDQQVKIRGHRIELGEIEDALDSIDGIDASVVLLNYDRLIAYIISPETLKNQTSQWKDILRTQLPLYMVPQEYIFLNEFPKTLNGKIDRKALQGLENKIENDFTHTRPNTKSEEIIAKIWEECLNIDNLDVNSDFFELGGHSLVAVRVMTKIEDSTGNRLPLVALLKHPTVKKLAAYMDKEFITWDCLVPLKPEGTKPPLYIVHGAHHNVLIFNELAQALGKDQPVYGLQARGLDGVEEPHDSMHDMARDYLKEIMVTNPNGPFCLAGFSLGGTIAFEMARQLREQGKQVKIVAEFDTYVFPDYYFESPIKKKMVRTGYTLLKIGHVLINMVRSKKNFKWRIGLFKQHFKGIFLRLKYGKEKQHEMQHHRSLKMEKNHINATDTYTIKPQDIVIDLFKAEEEINLVHDKKYLGWKNIATKGVRRHMVLGNHIDMFDKEKVHIFAEKLQHALDNYNVDSFE</sequence>
<dbReference type="GO" id="GO:0003824">
    <property type="term" value="F:catalytic activity"/>
    <property type="evidence" value="ECO:0007669"/>
    <property type="project" value="InterPro"/>
</dbReference>
<dbReference type="Pfam" id="PF00975">
    <property type="entry name" value="Thioesterase"/>
    <property type="match status" value="1"/>
</dbReference>
<dbReference type="InterPro" id="IPR029058">
    <property type="entry name" value="AB_hydrolase_fold"/>
</dbReference>
<dbReference type="Gene3D" id="3.40.50.1820">
    <property type="entry name" value="alpha/beta hydrolase"/>
    <property type="match status" value="1"/>
</dbReference>
<dbReference type="GO" id="GO:0044550">
    <property type="term" value="P:secondary metabolite biosynthetic process"/>
    <property type="evidence" value="ECO:0007669"/>
    <property type="project" value="TreeGrafter"/>
</dbReference>
<dbReference type="Pfam" id="PF00550">
    <property type="entry name" value="PP-binding"/>
    <property type="match status" value="1"/>
</dbReference>
<dbReference type="Gene3D" id="2.30.38.10">
    <property type="entry name" value="Luciferase, Domain 3"/>
    <property type="match status" value="1"/>
</dbReference>
<dbReference type="Gene3D" id="3.40.50.980">
    <property type="match status" value="2"/>
</dbReference>
<evidence type="ECO:0000256" key="1">
    <source>
        <dbReference type="ARBA" id="ARBA00022450"/>
    </source>
</evidence>
<dbReference type="OrthoDB" id="9778690at2"/>
<evidence type="ECO:0000313" key="5">
    <source>
        <dbReference type="Proteomes" id="UP000308382"/>
    </source>
</evidence>